<gene>
    <name evidence="1" type="ORF">ASZ90_018503</name>
</gene>
<dbReference type="HAMAP" id="MF_00489">
    <property type="entry name" value="UPF0178"/>
    <property type="match status" value="1"/>
</dbReference>
<dbReference type="AlphaFoldDB" id="A0A0W8E611"/>
<dbReference type="PANTHER" id="PTHR35146:SF1">
    <property type="entry name" value="UPF0178 PROTEIN YAII"/>
    <property type="match status" value="1"/>
</dbReference>
<dbReference type="EMBL" id="LNQE01001859">
    <property type="protein sequence ID" value="KUG04096.1"/>
    <property type="molecule type" value="Genomic_DNA"/>
</dbReference>
<dbReference type="NCBIfam" id="NF001095">
    <property type="entry name" value="PRK00124.1"/>
    <property type="match status" value="1"/>
</dbReference>
<accession>A0A0W8E611</accession>
<organism evidence="1">
    <name type="scientific">hydrocarbon metagenome</name>
    <dbReference type="NCBI Taxonomy" id="938273"/>
    <lineage>
        <taxon>unclassified sequences</taxon>
        <taxon>metagenomes</taxon>
        <taxon>ecological metagenomes</taxon>
    </lineage>
</organism>
<evidence type="ECO:0000313" key="1">
    <source>
        <dbReference type="EMBL" id="KUG04096.1"/>
    </source>
</evidence>
<sequence length="150" mass="16936">MRILVDADACPVKNIIEDVAKQYKIEVIMVSNHHHGITSSYAQILMVDSYSQSVDIAIVNIALAGDILVTQDYGLAAMVLEKGVEAIHPGGRIFTKDNIESLLMQRYVNQKARESRIKTTRTKKRTTQDDLRFRQEFINLIEGMVNEGDK</sequence>
<proteinExistence type="inferred from homology"/>
<dbReference type="InterPro" id="IPR003791">
    <property type="entry name" value="UPF0178"/>
</dbReference>
<dbReference type="PANTHER" id="PTHR35146">
    <property type="entry name" value="UPF0178 PROTEIN YAII"/>
    <property type="match status" value="1"/>
</dbReference>
<dbReference type="Pfam" id="PF02639">
    <property type="entry name" value="DUF188"/>
    <property type="match status" value="1"/>
</dbReference>
<comment type="caution">
    <text evidence="1">The sequence shown here is derived from an EMBL/GenBank/DDBJ whole genome shotgun (WGS) entry which is preliminary data.</text>
</comment>
<protein>
    <submittedName>
        <fullName evidence="1">Uncharacterized protein</fullName>
    </submittedName>
</protein>
<reference evidence="1" key="1">
    <citation type="journal article" date="2015" name="Proc. Natl. Acad. Sci. U.S.A.">
        <title>Networks of energetic and metabolic interactions define dynamics in microbial communities.</title>
        <authorList>
            <person name="Embree M."/>
            <person name="Liu J.K."/>
            <person name="Al-Bassam M.M."/>
            <person name="Zengler K."/>
        </authorList>
    </citation>
    <scope>NUCLEOTIDE SEQUENCE</scope>
</reference>
<name>A0A0W8E611_9ZZZZ</name>